<protein>
    <recommendedName>
        <fullName evidence="2">inorganic diphosphatase</fullName>
        <ecNumber evidence="2">3.6.1.1</ecNumber>
    </recommendedName>
    <alternativeName>
        <fullName evidence="6">Pyrophosphate phospho-hydrolase</fullName>
    </alternativeName>
</protein>
<dbReference type="GO" id="GO:0004427">
    <property type="term" value="F:inorganic diphosphate phosphatase activity"/>
    <property type="evidence" value="ECO:0007669"/>
    <property type="project" value="UniProtKB-EC"/>
</dbReference>
<evidence type="ECO:0000256" key="6">
    <source>
        <dbReference type="ARBA" id="ARBA00032535"/>
    </source>
</evidence>
<dbReference type="Pfam" id="PF02833">
    <property type="entry name" value="DHHA2"/>
    <property type="match status" value="1"/>
</dbReference>
<keyword evidence="10" id="KW-1185">Reference proteome</keyword>
<accession>Q6AL66</accession>
<feature type="domain" description="DHHA2" evidence="8">
    <location>
        <begin position="192"/>
        <end position="317"/>
    </location>
</feature>
<dbReference type="KEGG" id="dps:DP2180"/>
<evidence type="ECO:0000256" key="7">
    <source>
        <dbReference type="ARBA" id="ARBA00047820"/>
    </source>
</evidence>
<keyword evidence="4" id="KW-0378">Hydrolase</keyword>
<proteinExistence type="predicted"/>
<dbReference type="InterPro" id="IPR038763">
    <property type="entry name" value="DHH_sf"/>
</dbReference>
<dbReference type="Gene3D" id="3.90.1640.10">
    <property type="entry name" value="inorganic pyrophosphatase (n-terminal core)"/>
    <property type="match status" value="1"/>
</dbReference>
<comment type="catalytic activity">
    <reaction evidence="7">
        <text>diphosphate + H2O = 2 phosphate + H(+)</text>
        <dbReference type="Rhea" id="RHEA:24576"/>
        <dbReference type="ChEBI" id="CHEBI:15377"/>
        <dbReference type="ChEBI" id="CHEBI:15378"/>
        <dbReference type="ChEBI" id="CHEBI:33019"/>
        <dbReference type="ChEBI" id="CHEBI:43474"/>
        <dbReference type="EC" id="3.6.1.1"/>
    </reaction>
</comment>
<dbReference type="PANTHER" id="PTHR12112">
    <property type="entry name" value="BNIP - RELATED"/>
    <property type="match status" value="1"/>
</dbReference>
<evidence type="ECO:0000313" key="10">
    <source>
        <dbReference type="Proteomes" id="UP000000602"/>
    </source>
</evidence>
<reference evidence="10" key="1">
    <citation type="journal article" date="2004" name="Environ. Microbiol.">
        <title>The genome of Desulfotalea psychrophila, a sulfate-reducing bacterium from permanently cold Arctic sediments.</title>
        <authorList>
            <person name="Rabus R."/>
            <person name="Ruepp A."/>
            <person name="Frickey T."/>
            <person name="Rattei T."/>
            <person name="Fartmann B."/>
            <person name="Stark M."/>
            <person name="Bauer M."/>
            <person name="Zibat A."/>
            <person name="Lombardot T."/>
            <person name="Becker I."/>
            <person name="Amann J."/>
            <person name="Gellner K."/>
            <person name="Teeling H."/>
            <person name="Leuschner W.D."/>
            <person name="Gloeckner F.-O."/>
            <person name="Lupas A.N."/>
            <person name="Amann R."/>
            <person name="Klenk H.-P."/>
        </authorList>
    </citation>
    <scope>NUCLEOTIDE SEQUENCE [LARGE SCALE GENOMIC DNA]</scope>
    <source>
        <strain evidence="10">DSM 12343 / LSv54</strain>
    </source>
</reference>
<dbReference type="FunFam" id="3.90.1640.10:FF:000001">
    <property type="entry name" value="Probable manganese-dependent inorganic pyrophosphatase"/>
    <property type="match status" value="1"/>
</dbReference>
<dbReference type="NCBIfam" id="NF003877">
    <property type="entry name" value="PRK05427.1"/>
    <property type="match status" value="1"/>
</dbReference>
<name>Q6AL66_DESPS</name>
<dbReference type="HOGENOM" id="CLU_025243_0_1_7"/>
<keyword evidence="5" id="KW-0464">Manganese</keyword>
<dbReference type="SUPFAM" id="SSF64182">
    <property type="entry name" value="DHH phosphoesterases"/>
    <property type="match status" value="1"/>
</dbReference>
<dbReference type="GO" id="GO:0005737">
    <property type="term" value="C:cytoplasm"/>
    <property type="evidence" value="ECO:0007669"/>
    <property type="project" value="InterPro"/>
</dbReference>
<evidence type="ECO:0000256" key="4">
    <source>
        <dbReference type="ARBA" id="ARBA00022801"/>
    </source>
</evidence>
<comment type="cofactor">
    <cofactor evidence="1">
        <name>Mn(2+)</name>
        <dbReference type="ChEBI" id="CHEBI:29035"/>
    </cofactor>
</comment>
<evidence type="ECO:0000256" key="2">
    <source>
        <dbReference type="ARBA" id="ARBA00012146"/>
    </source>
</evidence>
<evidence type="ECO:0000256" key="3">
    <source>
        <dbReference type="ARBA" id="ARBA00022723"/>
    </source>
</evidence>
<gene>
    <name evidence="9" type="ordered locus">DP2180</name>
</gene>
<dbReference type="PANTHER" id="PTHR12112:SF22">
    <property type="entry name" value="MANGANESE-DEPENDENT INORGANIC PYROPHOSPHATASE-RELATED"/>
    <property type="match status" value="1"/>
</dbReference>
<dbReference type="eggNOG" id="COG1227">
    <property type="taxonomic scope" value="Bacteria"/>
</dbReference>
<dbReference type="STRING" id="177439.DP2180"/>
<dbReference type="Pfam" id="PF01368">
    <property type="entry name" value="DHH"/>
    <property type="match status" value="1"/>
</dbReference>
<dbReference type="Gene3D" id="3.10.310.20">
    <property type="entry name" value="DHHA2 domain"/>
    <property type="match status" value="1"/>
</dbReference>
<dbReference type="InterPro" id="IPR004097">
    <property type="entry name" value="DHHA2"/>
</dbReference>
<dbReference type="InterPro" id="IPR001667">
    <property type="entry name" value="DDH_dom"/>
</dbReference>
<dbReference type="InterPro" id="IPR038222">
    <property type="entry name" value="DHHA2_dom_sf"/>
</dbReference>
<sequence length="319" mass="33693">MFSFFTGGTPMTISVVGHSNPDTDSVFSAIAFATLLNAQGQEAQACMQSAAADLNPESAMLLARFGLAAPEEIGDVAGQDVALVDFSDLNQGPANLATANVVAVVDHHKVGDLTTNSPILFRAEPVGCTGTILNKMYKEAGVAIPQAVAAGMLSAILSDTVNFKSPTCTEDDKIAVADLKAVAKVEDTEELFMAMLEAKSSVDGVPAKDLLFRDYKDFEMNGKKVGIGQLELANLEQVASIRADLLAAMEEVKADGRHSVLLMLTDVVKEGTDLVVLSDDPALIEGAFAGTLEMSAMWIEGMMSRKKQTVPNLQKAFGC</sequence>
<organism evidence="9 10">
    <name type="scientific">Desulfotalea psychrophila (strain LSv54 / DSM 12343)</name>
    <dbReference type="NCBI Taxonomy" id="177439"/>
    <lineage>
        <taxon>Bacteria</taxon>
        <taxon>Pseudomonadati</taxon>
        <taxon>Thermodesulfobacteriota</taxon>
        <taxon>Desulfobulbia</taxon>
        <taxon>Desulfobulbales</taxon>
        <taxon>Desulfocapsaceae</taxon>
        <taxon>Desulfotalea</taxon>
    </lineage>
</organism>
<evidence type="ECO:0000313" key="9">
    <source>
        <dbReference type="EMBL" id="CAG36909.1"/>
    </source>
</evidence>
<dbReference type="AlphaFoldDB" id="Q6AL66"/>
<evidence type="ECO:0000256" key="5">
    <source>
        <dbReference type="ARBA" id="ARBA00023211"/>
    </source>
</evidence>
<dbReference type="Proteomes" id="UP000000602">
    <property type="component" value="Chromosome"/>
</dbReference>
<dbReference type="EMBL" id="CR522870">
    <property type="protein sequence ID" value="CAG36909.1"/>
    <property type="molecule type" value="Genomic_DNA"/>
</dbReference>
<evidence type="ECO:0000259" key="8">
    <source>
        <dbReference type="SMART" id="SM01131"/>
    </source>
</evidence>
<dbReference type="EC" id="3.6.1.1" evidence="2"/>
<keyword evidence="3" id="KW-0479">Metal-binding</keyword>
<dbReference type="GO" id="GO:0046872">
    <property type="term" value="F:metal ion binding"/>
    <property type="evidence" value="ECO:0007669"/>
    <property type="project" value="UniProtKB-KW"/>
</dbReference>
<evidence type="ECO:0000256" key="1">
    <source>
        <dbReference type="ARBA" id="ARBA00001936"/>
    </source>
</evidence>
<dbReference type="SMART" id="SM01131">
    <property type="entry name" value="DHHA2"/>
    <property type="match status" value="1"/>
</dbReference>